<dbReference type="CDD" id="cd02440">
    <property type="entry name" value="AdoMet_MTases"/>
    <property type="match status" value="1"/>
</dbReference>
<accession>A0ABS8AE04</accession>
<sequence length="385" mass="42305">MSGITYGQLICVICQSELLQNNKDAAALTCTGCGLSYPLFAGCIPIMLPDSVPYRVNAFWQYQKHLREARATLAELRKASTSVAAAARASLLDEALSTNGGYIARIQQQLAATLPTALLAQPAERFRPLAYFSSFSYLKRDWCGLPADEQEIQTIMEAVLAGMPAVIGSQAQVLVLGAGTGRVAAMLKDHFQQVYAIDLSLTMACQYHDLVEQGAIRFYDIQSKNARTLAEQAREQWATVGLVPGLEAGSVHYCVADVKQIPLPTNSVSAVVSVYFTDTVPLKDYLPEVKRVLEPGGAFIHFGPLEYHFSDISAHLSVEEVREVFEAHGFRVAQEQEITTNHLFRPESLACKTYHNWSFSAVLADKEKPLNQQVKATSVPLAEYI</sequence>
<evidence type="ECO:0000313" key="6">
    <source>
        <dbReference type="EMBL" id="MCB2378638.1"/>
    </source>
</evidence>
<evidence type="ECO:0000256" key="4">
    <source>
        <dbReference type="ARBA" id="ARBA00022679"/>
    </source>
</evidence>
<dbReference type="RefSeq" id="WP_226186556.1">
    <property type="nucleotide sequence ID" value="NZ_JAJADQ010000006.1"/>
</dbReference>
<dbReference type="Proteomes" id="UP001165297">
    <property type="component" value="Unassembled WGS sequence"/>
</dbReference>
<keyword evidence="7" id="KW-1185">Reference proteome</keyword>
<evidence type="ECO:0000256" key="3">
    <source>
        <dbReference type="ARBA" id="ARBA00022603"/>
    </source>
</evidence>
<comment type="caution">
    <text evidence="6">The sequence shown here is derived from an EMBL/GenBank/DDBJ whole genome shotgun (WGS) entry which is preliminary data.</text>
</comment>
<evidence type="ECO:0000256" key="2">
    <source>
        <dbReference type="ARBA" id="ARBA00012003"/>
    </source>
</evidence>
<dbReference type="Gene3D" id="2.20.25.10">
    <property type="match status" value="1"/>
</dbReference>
<gene>
    <name evidence="6" type="ORF">LGH70_13640</name>
</gene>
<evidence type="ECO:0000256" key="1">
    <source>
        <dbReference type="ARBA" id="ARBA00010086"/>
    </source>
</evidence>
<dbReference type="InterPro" id="IPR012901">
    <property type="entry name" value="CARME"/>
</dbReference>
<dbReference type="PANTHER" id="PTHR12303:SF6">
    <property type="entry name" value="CARNOSINE N-METHYLTRANSFERASE"/>
    <property type="match status" value="1"/>
</dbReference>
<comment type="similarity">
    <text evidence="1">Belongs to the carnosine N-methyltransferase family.</text>
</comment>
<dbReference type="InterPro" id="IPR029063">
    <property type="entry name" value="SAM-dependent_MTases_sf"/>
</dbReference>
<dbReference type="GO" id="GO:0032259">
    <property type="term" value="P:methylation"/>
    <property type="evidence" value="ECO:0007669"/>
    <property type="project" value="UniProtKB-KW"/>
</dbReference>
<proteinExistence type="inferred from homology"/>
<dbReference type="GO" id="GO:0008168">
    <property type="term" value="F:methyltransferase activity"/>
    <property type="evidence" value="ECO:0007669"/>
    <property type="project" value="UniProtKB-KW"/>
</dbReference>
<dbReference type="PANTHER" id="PTHR12303">
    <property type="entry name" value="CARNOSINE N-METHYLTRANSFERASE"/>
    <property type="match status" value="1"/>
</dbReference>
<dbReference type="Pfam" id="PF07942">
    <property type="entry name" value="CARME"/>
    <property type="match status" value="1"/>
</dbReference>
<organism evidence="6 7">
    <name type="scientific">Hymenobacter nitidus</name>
    <dbReference type="NCBI Taxonomy" id="2880929"/>
    <lineage>
        <taxon>Bacteria</taxon>
        <taxon>Pseudomonadati</taxon>
        <taxon>Bacteroidota</taxon>
        <taxon>Cytophagia</taxon>
        <taxon>Cytophagales</taxon>
        <taxon>Hymenobacteraceae</taxon>
        <taxon>Hymenobacter</taxon>
    </lineage>
</organism>
<dbReference type="SMART" id="SM01296">
    <property type="entry name" value="N2227"/>
    <property type="match status" value="1"/>
</dbReference>
<protein>
    <recommendedName>
        <fullName evidence="2">carnosine N-methyltransferase</fullName>
        <ecNumber evidence="2">2.1.1.22</ecNumber>
    </recommendedName>
</protein>
<dbReference type="Gene3D" id="3.40.50.150">
    <property type="entry name" value="Vaccinia Virus protein VP39"/>
    <property type="match status" value="1"/>
</dbReference>
<dbReference type="EMBL" id="JAJADQ010000006">
    <property type="protein sequence ID" value="MCB2378638.1"/>
    <property type="molecule type" value="Genomic_DNA"/>
</dbReference>
<reference evidence="6" key="1">
    <citation type="submission" date="2021-10" db="EMBL/GenBank/DDBJ databases">
        <authorList>
            <person name="Dean J.D."/>
            <person name="Kim M.K."/>
            <person name="Newey C.N."/>
            <person name="Stoker T.S."/>
            <person name="Thompson D.W."/>
            <person name="Grose J.H."/>
        </authorList>
    </citation>
    <scope>NUCLEOTIDE SEQUENCE</scope>
    <source>
        <strain evidence="6">BT635</strain>
    </source>
</reference>
<evidence type="ECO:0000313" key="7">
    <source>
        <dbReference type="Proteomes" id="UP001165297"/>
    </source>
</evidence>
<evidence type="ECO:0000256" key="5">
    <source>
        <dbReference type="ARBA" id="ARBA00022691"/>
    </source>
</evidence>
<dbReference type="EC" id="2.1.1.22" evidence="2"/>
<keyword evidence="5" id="KW-0949">S-adenosyl-L-methionine</keyword>
<dbReference type="SUPFAM" id="SSF53335">
    <property type="entry name" value="S-adenosyl-L-methionine-dependent methyltransferases"/>
    <property type="match status" value="1"/>
</dbReference>
<keyword evidence="3 6" id="KW-0489">Methyltransferase</keyword>
<name>A0ABS8AE04_9BACT</name>
<dbReference type="SUPFAM" id="SSF158997">
    <property type="entry name" value="Trm112p-like"/>
    <property type="match status" value="1"/>
</dbReference>
<keyword evidence="4" id="KW-0808">Transferase</keyword>